<evidence type="ECO:0000313" key="5">
    <source>
        <dbReference type="Proteomes" id="UP001177003"/>
    </source>
</evidence>
<proteinExistence type="predicted"/>
<organism evidence="4 5">
    <name type="scientific">Lactuca saligna</name>
    <name type="common">Willowleaf lettuce</name>
    <dbReference type="NCBI Taxonomy" id="75948"/>
    <lineage>
        <taxon>Eukaryota</taxon>
        <taxon>Viridiplantae</taxon>
        <taxon>Streptophyta</taxon>
        <taxon>Embryophyta</taxon>
        <taxon>Tracheophyta</taxon>
        <taxon>Spermatophyta</taxon>
        <taxon>Magnoliopsida</taxon>
        <taxon>eudicotyledons</taxon>
        <taxon>Gunneridae</taxon>
        <taxon>Pentapetalae</taxon>
        <taxon>asterids</taxon>
        <taxon>campanulids</taxon>
        <taxon>Asterales</taxon>
        <taxon>Asteraceae</taxon>
        <taxon>Cichorioideae</taxon>
        <taxon>Cichorieae</taxon>
        <taxon>Lactucinae</taxon>
        <taxon>Lactuca</taxon>
    </lineage>
</organism>
<dbReference type="GO" id="GO:0005524">
    <property type="term" value="F:ATP binding"/>
    <property type="evidence" value="ECO:0007669"/>
    <property type="project" value="UniProtKB-KW"/>
</dbReference>
<evidence type="ECO:0000259" key="3">
    <source>
        <dbReference type="Pfam" id="PF00004"/>
    </source>
</evidence>
<dbReference type="SUPFAM" id="SSF52540">
    <property type="entry name" value="P-loop containing nucleoside triphosphate hydrolases"/>
    <property type="match status" value="1"/>
</dbReference>
<gene>
    <name evidence="4" type="ORF">LSALG_LOCUS925</name>
</gene>
<sequence>MRTSTTYASGLALVPWTHMYIEDTRLNHKADLSKLLSCQKTSARPLLSIHTRSRKVGPEAFLNATWSHASSSMNTKYVCESVIMKELIHFLANSYEVKRKRLAEMKQTVKVAKFQSVIPISGFDFVREPCEGVLLFGPPGKIFIANALANEAGANFISITGSTFTSKVGVGEVQYHGELQGLKLP</sequence>
<dbReference type="Gene3D" id="3.40.50.300">
    <property type="entry name" value="P-loop containing nucleotide triphosphate hydrolases"/>
    <property type="match status" value="1"/>
</dbReference>
<dbReference type="Proteomes" id="UP001177003">
    <property type="component" value="Chromosome 0"/>
</dbReference>
<evidence type="ECO:0000256" key="2">
    <source>
        <dbReference type="ARBA" id="ARBA00022840"/>
    </source>
</evidence>
<accession>A0AA35UTC6</accession>
<dbReference type="GO" id="GO:0005741">
    <property type="term" value="C:mitochondrial outer membrane"/>
    <property type="evidence" value="ECO:0007669"/>
    <property type="project" value="TreeGrafter"/>
</dbReference>
<dbReference type="Pfam" id="PF00004">
    <property type="entry name" value="AAA"/>
    <property type="match status" value="1"/>
</dbReference>
<keyword evidence="5" id="KW-1185">Reference proteome</keyword>
<dbReference type="InterPro" id="IPR051701">
    <property type="entry name" value="Mito_OM_Translocase_MSP1"/>
</dbReference>
<dbReference type="PANTHER" id="PTHR45644">
    <property type="entry name" value="AAA ATPASE, PUTATIVE (AFU_ORTHOLOGUE AFUA_2G12920)-RELATED-RELATED"/>
    <property type="match status" value="1"/>
</dbReference>
<dbReference type="GO" id="GO:0016887">
    <property type="term" value="F:ATP hydrolysis activity"/>
    <property type="evidence" value="ECO:0007669"/>
    <property type="project" value="InterPro"/>
</dbReference>
<dbReference type="InterPro" id="IPR027417">
    <property type="entry name" value="P-loop_NTPase"/>
</dbReference>
<keyword evidence="1" id="KW-0547">Nucleotide-binding</keyword>
<evidence type="ECO:0000313" key="4">
    <source>
        <dbReference type="EMBL" id="CAI9260076.1"/>
    </source>
</evidence>
<evidence type="ECO:0000256" key="1">
    <source>
        <dbReference type="ARBA" id="ARBA00022741"/>
    </source>
</evidence>
<dbReference type="EMBL" id="OX465086">
    <property type="protein sequence ID" value="CAI9260076.1"/>
    <property type="molecule type" value="Genomic_DNA"/>
</dbReference>
<name>A0AA35UTC6_LACSI</name>
<feature type="domain" description="ATPase AAA-type core" evidence="3">
    <location>
        <begin position="133"/>
        <end position="172"/>
    </location>
</feature>
<keyword evidence="2" id="KW-0067">ATP-binding</keyword>
<protein>
    <recommendedName>
        <fullName evidence="3">ATPase AAA-type core domain-containing protein</fullName>
    </recommendedName>
</protein>
<dbReference type="AlphaFoldDB" id="A0AA35UTC6"/>
<dbReference type="InterPro" id="IPR003959">
    <property type="entry name" value="ATPase_AAA_core"/>
</dbReference>
<dbReference type="PANTHER" id="PTHR45644:SF56">
    <property type="entry name" value="AAA ATPASE, PUTATIVE (AFU_ORTHOLOGUE AFUA_2G12920)-RELATED"/>
    <property type="match status" value="1"/>
</dbReference>
<reference evidence="4" key="1">
    <citation type="submission" date="2023-04" db="EMBL/GenBank/DDBJ databases">
        <authorList>
            <person name="Vijverberg K."/>
            <person name="Xiong W."/>
            <person name="Schranz E."/>
        </authorList>
    </citation>
    <scope>NUCLEOTIDE SEQUENCE</scope>
</reference>